<evidence type="ECO:0000313" key="2">
    <source>
        <dbReference type="EMBL" id="KKK75152.1"/>
    </source>
</evidence>
<evidence type="ECO:0000256" key="1">
    <source>
        <dbReference type="ARBA" id="ARBA00007261"/>
    </source>
</evidence>
<dbReference type="PANTHER" id="PTHR11851:SF49">
    <property type="entry name" value="MITOCHONDRIAL-PROCESSING PEPTIDASE SUBUNIT ALPHA"/>
    <property type="match status" value="1"/>
</dbReference>
<dbReference type="InterPro" id="IPR050361">
    <property type="entry name" value="MPP/UQCRC_Complex"/>
</dbReference>
<comment type="similarity">
    <text evidence="1">Belongs to the peptidase M16 family.</text>
</comment>
<protein>
    <submittedName>
        <fullName evidence="2">Uncharacterized protein</fullName>
    </submittedName>
</protein>
<comment type="caution">
    <text evidence="2">The sequence shown here is derived from an EMBL/GenBank/DDBJ whole genome shotgun (WGS) entry which is preliminary data.</text>
</comment>
<accession>A0A0F8Y1B1</accession>
<dbReference type="SUPFAM" id="SSF63411">
    <property type="entry name" value="LuxS/MPP-like metallohydrolase"/>
    <property type="match status" value="1"/>
</dbReference>
<dbReference type="Gene3D" id="3.30.830.10">
    <property type="entry name" value="Metalloenzyme, LuxS/M16 peptidase-like"/>
    <property type="match status" value="1"/>
</dbReference>
<name>A0A0F8Y1B1_9ZZZZ</name>
<dbReference type="EMBL" id="LAZR01055994">
    <property type="protein sequence ID" value="KKK75152.1"/>
    <property type="molecule type" value="Genomic_DNA"/>
</dbReference>
<dbReference type="AlphaFoldDB" id="A0A0F8Y1B1"/>
<sequence>MTTETALPAHEISAATSDDLPFIRDTVARLRLDGERLEPQQFVVVRREGAGITAFGRIKPYRETHELGSVAVVEDERGWVVEIFRQDVLVQVFRQDELAAELMPVLCEEIRRLPDSLTEEEVRRARTQLKAATLMSMESTGSRAEQMGEQVLIYGRPIPVAEIVQRIDA</sequence>
<dbReference type="PANTHER" id="PTHR11851">
    <property type="entry name" value="METALLOPROTEASE"/>
    <property type="match status" value="1"/>
</dbReference>
<organism evidence="2">
    <name type="scientific">marine sediment metagenome</name>
    <dbReference type="NCBI Taxonomy" id="412755"/>
    <lineage>
        <taxon>unclassified sequences</taxon>
        <taxon>metagenomes</taxon>
        <taxon>ecological metagenomes</taxon>
    </lineage>
</organism>
<dbReference type="InterPro" id="IPR011249">
    <property type="entry name" value="Metalloenz_LuxS/M16"/>
</dbReference>
<proteinExistence type="inferred from homology"/>
<gene>
    <name evidence="2" type="ORF">LCGC14_2876620</name>
</gene>
<feature type="non-terminal residue" evidence="2">
    <location>
        <position position="169"/>
    </location>
</feature>
<reference evidence="2" key="1">
    <citation type="journal article" date="2015" name="Nature">
        <title>Complex archaea that bridge the gap between prokaryotes and eukaryotes.</title>
        <authorList>
            <person name="Spang A."/>
            <person name="Saw J.H."/>
            <person name="Jorgensen S.L."/>
            <person name="Zaremba-Niedzwiedzka K."/>
            <person name="Martijn J."/>
            <person name="Lind A.E."/>
            <person name="van Eijk R."/>
            <person name="Schleper C."/>
            <person name="Guy L."/>
            <person name="Ettema T.J."/>
        </authorList>
    </citation>
    <scope>NUCLEOTIDE SEQUENCE</scope>
</reference>
<dbReference type="GO" id="GO:0046872">
    <property type="term" value="F:metal ion binding"/>
    <property type="evidence" value="ECO:0007669"/>
    <property type="project" value="InterPro"/>
</dbReference>